<dbReference type="eggNOG" id="ENOG502QW0B">
    <property type="taxonomic scope" value="Eukaryota"/>
</dbReference>
<dbReference type="InParanoid" id="A0A1X7U9I5"/>
<sequence length="588" mass="66912">MAKAISIRDLKQQVAKLCPEGTPIPSDSWVRYNFLPRNVHTHAARHYRGRLEAKHMIQRRQFRKSHIDAHYCSALFRYMREYAITLRDIAQFVCIDDKHRIKVGEPGFPVAAVERGREVIVSLNETYAVGDHDFTKFSVIPSVTFLVDIPESMDGSWYRGQVFIGIKDAIFEPSSPLRHATELYHCLLPHMANRFALFLYSDGGPDHRLTYVSVQLSLIALFYNFDLDILVACRTAPSHSWANPVERMMSVINLGLQCIGIMRTEMGKEIEKKFEASNNLKELRANCVDHQDAVIETLKPVKELLNSTLQRLELKGKAFQIFDSASKTELEDFWSILLVIEPLLTEDSPSKEALKSYPSLVKFIQHCCSFKKYAVTIKKCGQDECPIYLYTLPNPVIGEDGHYKDFQSVIKTDTSNSYAPSELTKNSKANLGFNVTQQHAKNTGTVIQCEECSMWRLIFSKKKLSPQGKADLSRLLDDISNYRGTPTWIPVTVVKVTGPVSYIVKTTDGIEFRRHVDQLRYRSPHCEPPAPDDVDLDDDWVVYSPFPITVDDQPRPPPPPPNLSQPLPAARRSTRPRRPVDRGPYLST</sequence>
<reference evidence="2" key="1">
    <citation type="submission" date="2017-05" db="UniProtKB">
        <authorList>
            <consortium name="EnsemblMetazoa"/>
        </authorList>
    </citation>
    <scope>IDENTIFICATION</scope>
</reference>
<protein>
    <submittedName>
        <fullName evidence="2">Uncharacterized protein</fullName>
    </submittedName>
</protein>
<proteinExistence type="predicted"/>
<dbReference type="AlphaFoldDB" id="A0A1X7U9I5"/>
<accession>A0A1X7U9I5</accession>
<name>A0A1X7U9I5_AMPQE</name>
<organism evidence="2">
    <name type="scientific">Amphimedon queenslandica</name>
    <name type="common">Sponge</name>
    <dbReference type="NCBI Taxonomy" id="400682"/>
    <lineage>
        <taxon>Eukaryota</taxon>
        <taxon>Metazoa</taxon>
        <taxon>Porifera</taxon>
        <taxon>Demospongiae</taxon>
        <taxon>Heteroscleromorpha</taxon>
        <taxon>Haplosclerida</taxon>
        <taxon>Niphatidae</taxon>
        <taxon>Amphimedon</taxon>
    </lineage>
</organism>
<evidence type="ECO:0000313" key="2">
    <source>
        <dbReference type="EnsemblMetazoa" id="Aqu2.1.24144_001"/>
    </source>
</evidence>
<feature type="region of interest" description="Disordered" evidence="1">
    <location>
        <begin position="546"/>
        <end position="588"/>
    </location>
</feature>
<dbReference type="OrthoDB" id="8055025at2759"/>
<evidence type="ECO:0000256" key="1">
    <source>
        <dbReference type="SAM" id="MobiDB-lite"/>
    </source>
</evidence>
<dbReference type="EnsemblMetazoa" id="Aqu2.1.24144_001">
    <property type="protein sequence ID" value="Aqu2.1.24144_001"/>
    <property type="gene ID" value="Aqu2.1.24144"/>
</dbReference>